<sequence>MNLNQCPACDEALQWDGQYYCPVCAIHYRKVAYCPDCQTELERLQACGAVSYFCPQCNEQKSKRNPKLRLIFQPIGQDSER</sequence>
<dbReference type="AlphaFoldDB" id="A0A1M5G5K4"/>
<dbReference type="Pfam" id="PF07191">
    <property type="entry name" value="Zn_ribbon_6"/>
    <property type="match status" value="1"/>
</dbReference>
<evidence type="ECO:0000313" key="1">
    <source>
        <dbReference type="EMBL" id="SHF98989.1"/>
    </source>
</evidence>
<evidence type="ECO:0000313" key="2">
    <source>
        <dbReference type="Proteomes" id="UP000184159"/>
    </source>
</evidence>
<proteinExistence type="predicted"/>
<dbReference type="InterPro" id="IPR029037">
    <property type="entry name" value="DUF1407/YfgJ-like_sf"/>
</dbReference>
<keyword evidence="1" id="KW-0547">Nucleotide-binding</keyword>
<protein>
    <submittedName>
        <fullName evidence="1">Replication restart DNA helicase PriA</fullName>
    </submittedName>
</protein>
<gene>
    <name evidence="1" type="ORF">SAMN02745781_03690</name>
</gene>
<keyword evidence="1" id="KW-0378">Hydrolase</keyword>
<dbReference type="RefSeq" id="WP_072962642.1">
    <property type="nucleotide sequence ID" value="NZ_FQUH01000023.1"/>
</dbReference>
<keyword evidence="1" id="KW-0067">ATP-binding</keyword>
<dbReference type="EMBL" id="FQUH01000023">
    <property type="protein sequence ID" value="SHF98989.1"/>
    <property type="molecule type" value="Genomic_DNA"/>
</dbReference>
<dbReference type="InterPro" id="IPR010807">
    <property type="entry name" value="YfgJ-like"/>
</dbReference>
<reference evidence="2" key="1">
    <citation type="submission" date="2016-11" db="EMBL/GenBank/DDBJ databases">
        <authorList>
            <person name="Varghese N."/>
            <person name="Submissions S."/>
        </authorList>
    </citation>
    <scope>NUCLEOTIDE SEQUENCE [LARGE SCALE GENOMIC DNA]</scope>
    <source>
        <strain evidence="2">DSM 21264</strain>
    </source>
</reference>
<name>A0A1M5G5K4_VIBGA</name>
<keyword evidence="2" id="KW-1185">Reference proteome</keyword>
<dbReference type="SUPFAM" id="SSF161187">
    <property type="entry name" value="YfgJ-like"/>
    <property type="match status" value="1"/>
</dbReference>
<dbReference type="GO" id="GO:0004386">
    <property type="term" value="F:helicase activity"/>
    <property type="evidence" value="ECO:0007669"/>
    <property type="project" value="UniProtKB-KW"/>
</dbReference>
<organism evidence="1 2">
    <name type="scientific">Vibrio gazogenes DSM 21264 = NBRC 103151</name>
    <dbReference type="NCBI Taxonomy" id="1123492"/>
    <lineage>
        <taxon>Bacteria</taxon>
        <taxon>Pseudomonadati</taxon>
        <taxon>Pseudomonadota</taxon>
        <taxon>Gammaproteobacteria</taxon>
        <taxon>Vibrionales</taxon>
        <taxon>Vibrionaceae</taxon>
        <taxon>Vibrio</taxon>
    </lineage>
</organism>
<dbReference type="Gene3D" id="2.10.290.10">
    <property type="entry name" value="YfgJ-like"/>
    <property type="match status" value="1"/>
</dbReference>
<dbReference type="Proteomes" id="UP000184159">
    <property type="component" value="Unassembled WGS sequence"/>
</dbReference>
<accession>A0A1M5G5K4</accession>
<keyword evidence="1" id="KW-0347">Helicase</keyword>